<feature type="domain" description="Beta-lactamase-related" evidence="1">
    <location>
        <begin position="64"/>
        <end position="400"/>
    </location>
</feature>
<dbReference type="InterPro" id="IPR001466">
    <property type="entry name" value="Beta-lactam-related"/>
</dbReference>
<keyword evidence="3" id="KW-1185">Reference proteome</keyword>
<dbReference type="PANTHER" id="PTHR46825:SF9">
    <property type="entry name" value="BETA-LACTAMASE-RELATED DOMAIN-CONTAINING PROTEIN"/>
    <property type="match status" value="1"/>
</dbReference>
<dbReference type="Proteomes" id="UP001207408">
    <property type="component" value="Unassembled WGS sequence"/>
</dbReference>
<protein>
    <submittedName>
        <fullName evidence="2">Beta-lactamase family protein</fullName>
    </submittedName>
</protein>
<dbReference type="PANTHER" id="PTHR46825">
    <property type="entry name" value="D-ALANYL-D-ALANINE-CARBOXYPEPTIDASE/ENDOPEPTIDASE AMPH"/>
    <property type="match status" value="1"/>
</dbReference>
<evidence type="ECO:0000313" key="3">
    <source>
        <dbReference type="Proteomes" id="UP001207408"/>
    </source>
</evidence>
<dbReference type="RefSeq" id="WP_301199127.1">
    <property type="nucleotide sequence ID" value="NZ_JAPDPI010000015.1"/>
</dbReference>
<dbReference type="Gene3D" id="3.40.710.10">
    <property type="entry name" value="DD-peptidase/beta-lactamase superfamily"/>
    <property type="match status" value="1"/>
</dbReference>
<organism evidence="2 3">
    <name type="scientific">Plebeiibacterium marinum</name>
    <dbReference type="NCBI Taxonomy" id="2992111"/>
    <lineage>
        <taxon>Bacteria</taxon>
        <taxon>Pseudomonadati</taxon>
        <taxon>Bacteroidota</taxon>
        <taxon>Bacteroidia</taxon>
        <taxon>Marinilabiliales</taxon>
        <taxon>Marinilabiliaceae</taxon>
        <taxon>Plebeiibacterium</taxon>
    </lineage>
</organism>
<dbReference type="EMBL" id="JAPDPI010000015">
    <property type="protein sequence ID" value="MCW3805761.1"/>
    <property type="molecule type" value="Genomic_DNA"/>
</dbReference>
<evidence type="ECO:0000259" key="1">
    <source>
        <dbReference type="Pfam" id="PF00144"/>
    </source>
</evidence>
<name>A0AAE3MDT0_9BACT</name>
<evidence type="ECO:0000313" key="2">
    <source>
        <dbReference type="EMBL" id="MCW3805761.1"/>
    </source>
</evidence>
<reference evidence="2" key="1">
    <citation type="submission" date="2022-10" db="EMBL/GenBank/DDBJ databases">
        <authorList>
            <person name="Yu W.X."/>
        </authorList>
    </citation>
    <scope>NUCLEOTIDE SEQUENCE</scope>
    <source>
        <strain evidence="2">D04</strain>
    </source>
</reference>
<comment type="caution">
    <text evidence="2">The sequence shown here is derived from an EMBL/GenBank/DDBJ whole genome shotgun (WGS) entry which is preliminary data.</text>
</comment>
<dbReference type="InterPro" id="IPR050491">
    <property type="entry name" value="AmpC-like"/>
</dbReference>
<dbReference type="Pfam" id="PF00144">
    <property type="entry name" value="Beta-lactamase"/>
    <property type="match status" value="1"/>
</dbReference>
<accession>A0AAE3MDT0</accession>
<dbReference type="SUPFAM" id="SSF56601">
    <property type="entry name" value="beta-lactamase/transpeptidase-like"/>
    <property type="match status" value="1"/>
</dbReference>
<dbReference type="InterPro" id="IPR012338">
    <property type="entry name" value="Beta-lactam/transpept-like"/>
</dbReference>
<sequence>MSLLYKITTSTTILLTLGIISLSVFDSGNSFGGDFIPPKPTVSSHRISNVFSDLEEFEVVDYNVNRFLRRNNLAGASLSIAKDGKLVFAKGYGYADKERSISVEPYNLFRIASVSKLITAVAIMKLSEEGKLTLESKVFGSDGILNDSIYLNYRDKKVERITVRQLLNHSAGWTNRWGDPMFMPTVISQKLGVEYPIESEDIIQFMLQKRLHYPPGTMSSYSNFGYTILEQVIEKASGLDYEMYVKTNVLYPLEIFDMQIGRSYPWERLDLEVKYYEPQDGYFVKDHMGGAEQVLRSYGGNDIKTLGAAGGWVSSTTDLLKLVVAIDGFDEPEDILSEESINEMVSKELLGGSPLGWRGVRDGKYWYRTGTLAGTSALVMRRDDGISYAIVFNTSSWKGPEFANDIKYMMDRSIAKIDEWPTQNLFDLKTKEKPSRKRIIF</sequence>
<proteinExistence type="predicted"/>
<gene>
    <name evidence="2" type="ORF">OM074_08985</name>
</gene>
<dbReference type="AlphaFoldDB" id="A0AAE3MDT0"/>